<dbReference type="CDD" id="cd04186">
    <property type="entry name" value="GT_2_like_c"/>
    <property type="match status" value="1"/>
</dbReference>
<dbReference type="Pfam" id="PF00535">
    <property type="entry name" value="Glycos_transf_2"/>
    <property type="match status" value="1"/>
</dbReference>
<evidence type="ECO:0000313" key="3">
    <source>
        <dbReference type="EMBL" id="MBB6675596.1"/>
    </source>
</evidence>
<dbReference type="EMBL" id="JACJVP010000086">
    <property type="protein sequence ID" value="MBB6675596.1"/>
    <property type="molecule type" value="Genomic_DNA"/>
</dbReference>
<dbReference type="Gene3D" id="3.90.550.10">
    <property type="entry name" value="Spore Coat Polysaccharide Biosynthesis Protein SpsA, Chain A"/>
    <property type="match status" value="1"/>
</dbReference>
<protein>
    <submittedName>
        <fullName evidence="3">Glycosyltransferase family 2 protein</fullName>
    </submittedName>
</protein>
<feature type="region of interest" description="Disordered" evidence="1">
    <location>
        <begin position="1"/>
        <end position="36"/>
    </location>
</feature>
<comment type="caution">
    <text evidence="3">The sequence shown here is derived from an EMBL/GenBank/DDBJ whole genome shotgun (WGS) entry which is preliminary data.</text>
</comment>
<gene>
    <name evidence="3" type="ORF">H7C19_33540</name>
</gene>
<organism evidence="3 4">
    <name type="scientific">Cohnella nanjingensis</name>
    <dbReference type="NCBI Taxonomy" id="1387779"/>
    <lineage>
        <taxon>Bacteria</taxon>
        <taxon>Bacillati</taxon>
        <taxon>Bacillota</taxon>
        <taxon>Bacilli</taxon>
        <taxon>Bacillales</taxon>
        <taxon>Paenibacillaceae</taxon>
        <taxon>Cohnella</taxon>
    </lineage>
</organism>
<accession>A0A7X0VJ40</accession>
<feature type="compositionally biased region" description="Basic residues" evidence="1">
    <location>
        <begin position="7"/>
        <end position="16"/>
    </location>
</feature>
<evidence type="ECO:0000256" key="1">
    <source>
        <dbReference type="SAM" id="MobiDB-lite"/>
    </source>
</evidence>
<dbReference type="InterPro" id="IPR029044">
    <property type="entry name" value="Nucleotide-diphossugar_trans"/>
</dbReference>
<dbReference type="PANTHER" id="PTHR43179">
    <property type="entry name" value="RHAMNOSYLTRANSFERASE WBBL"/>
    <property type="match status" value="1"/>
</dbReference>
<name>A0A7X0VJ40_9BACL</name>
<dbReference type="PANTHER" id="PTHR43179:SF7">
    <property type="entry name" value="RHAMNOSYLTRANSFERASE WBBL"/>
    <property type="match status" value="1"/>
</dbReference>
<proteinExistence type="predicted"/>
<reference evidence="3 4" key="1">
    <citation type="submission" date="2020-08" db="EMBL/GenBank/DDBJ databases">
        <title>Cohnella phylogeny.</title>
        <authorList>
            <person name="Dunlap C."/>
        </authorList>
    </citation>
    <scope>NUCLEOTIDE SEQUENCE [LARGE SCALE GENOMIC DNA]</scope>
    <source>
        <strain evidence="3 4">DSM 28246</strain>
    </source>
</reference>
<dbReference type="GO" id="GO:0016740">
    <property type="term" value="F:transferase activity"/>
    <property type="evidence" value="ECO:0007669"/>
    <property type="project" value="UniProtKB-KW"/>
</dbReference>
<feature type="domain" description="Glycosyltransferase 2-like" evidence="2">
    <location>
        <begin position="67"/>
        <end position="234"/>
    </location>
</feature>
<dbReference type="SUPFAM" id="SSF53448">
    <property type="entry name" value="Nucleotide-diphospho-sugar transferases"/>
    <property type="match status" value="1"/>
</dbReference>
<evidence type="ECO:0000313" key="4">
    <source>
        <dbReference type="Proteomes" id="UP000547209"/>
    </source>
</evidence>
<keyword evidence="4" id="KW-1185">Reference proteome</keyword>
<feature type="compositionally biased region" description="Basic residues" evidence="1">
    <location>
        <begin position="25"/>
        <end position="35"/>
    </location>
</feature>
<dbReference type="InterPro" id="IPR001173">
    <property type="entry name" value="Glyco_trans_2-like"/>
</dbReference>
<sequence>MGIGRSSARRGRRGRPSRTLGFSRRPVKRARRHAPAHAQFQNGYANGYREGVQFGLQGYDTLFEGTSIIIPTYNQLELLKQCLGSIMDNTDRPYEMIVVDNASTDGTADYLRKLGGTVRYRVLDQNRGFAGAINAGLMMAKGQTLLLLNTDTLVTENWLDNLLVCLHSDERIGMVGPVTNYSSGDQQIKVPYSDIGEMPAFAKSFNVSNAALWHRTDRLVGFCLLFRRELFQQVGYFDERFVFGSFEDDDYNIRVRLLGKSLVVAADTFIHHFGSPSIKALGDRFISINEQNERYFLDKWHLWNEWIHQTHLYLSRSPEGLKGMVSLFPSRIAVQGIGAGVYWIDRGERRPVEGVLSFQAVRVSQTDLKQWPLGEPITAAEAERLWLGGERDSADVVALPDGTLYHLEDGRARRIVGPAAMEGWNLHQKKRTVLQAEKLAEWEPGLPIVAPPLLRQVL</sequence>
<dbReference type="Proteomes" id="UP000547209">
    <property type="component" value="Unassembled WGS sequence"/>
</dbReference>
<dbReference type="AlphaFoldDB" id="A0A7X0VJ40"/>
<dbReference type="RefSeq" id="WP_185673442.1">
    <property type="nucleotide sequence ID" value="NZ_JACJVP010000086.1"/>
</dbReference>
<evidence type="ECO:0000259" key="2">
    <source>
        <dbReference type="Pfam" id="PF00535"/>
    </source>
</evidence>
<keyword evidence="3" id="KW-0808">Transferase</keyword>